<keyword evidence="2" id="KW-1133">Transmembrane helix</keyword>
<proteinExistence type="predicted"/>
<name>A0A7S2HLC3_9STRA</name>
<reference evidence="4" key="1">
    <citation type="submission" date="2021-01" db="EMBL/GenBank/DDBJ databases">
        <authorList>
            <person name="Corre E."/>
            <person name="Pelletier E."/>
            <person name="Niang G."/>
            <person name="Scheremetjew M."/>
            <person name="Finn R."/>
            <person name="Kale V."/>
            <person name="Holt S."/>
            <person name="Cochrane G."/>
            <person name="Meng A."/>
            <person name="Brown T."/>
            <person name="Cohen L."/>
        </authorList>
    </citation>
    <scope>NUCLEOTIDE SEQUENCE</scope>
    <source>
        <strain evidence="4">CCMP1381</strain>
    </source>
</reference>
<evidence type="ECO:0000256" key="1">
    <source>
        <dbReference type="SAM" id="MobiDB-lite"/>
    </source>
</evidence>
<sequence length="394" mass="43413">MKKPMKSTSKTGDLMVRRFCGAALLLGVSCILIFASADSVLQNNDEPESFMMMDAVPEDASSMMMLSKAAPMMMDADDDSRDERAFTRSSNRGRTEGASLQYAQEKTLGSDFVQEGSSHGAFDASETKTMLVRRGRIEITTYVDLETLAKEAVSAIDLIDRTGAWYVESRDSSGGWLDGNQKRHDRSVQLTVRVPVEHFFGIMLSLKSLVDTADVVSSSESVSDVTGEFVDAASRAASLLATHAQLLKLMARANDVTEVLAVQKELSRVTQQVEAKQAQVSRLSKSAALSTITLYLQQREALPRPPARHSPKKWSLVHTFNRAVKWVGKLAGRVTDGMVFFLVLFVPVAVVGIFIWVLIVWCCCGPSLRVQSIFSPFSSFSSFVAWQQQDDRLS</sequence>
<evidence type="ECO:0000313" key="4">
    <source>
        <dbReference type="EMBL" id="CAD9494283.1"/>
    </source>
</evidence>
<keyword evidence="2" id="KW-0472">Membrane</keyword>
<protein>
    <recommendedName>
        <fullName evidence="3">DUF4349 domain-containing protein</fullName>
    </recommendedName>
</protein>
<evidence type="ECO:0000256" key="2">
    <source>
        <dbReference type="SAM" id="Phobius"/>
    </source>
</evidence>
<dbReference type="InterPro" id="IPR025645">
    <property type="entry name" value="DUF4349"/>
</dbReference>
<gene>
    <name evidence="4" type="ORF">DSPE1174_LOCUS32512</name>
</gene>
<evidence type="ECO:0000259" key="3">
    <source>
        <dbReference type="Pfam" id="PF14257"/>
    </source>
</evidence>
<dbReference type="AlphaFoldDB" id="A0A7S2HLC3"/>
<accession>A0A7S2HLC3</accession>
<feature type="domain" description="DUF4349" evidence="3">
    <location>
        <begin position="131"/>
        <end position="360"/>
    </location>
</feature>
<organism evidence="4">
    <name type="scientific">Octactis speculum</name>
    <dbReference type="NCBI Taxonomy" id="3111310"/>
    <lineage>
        <taxon>Eukaryota</taxon>
        <taxon>Sar</taxon>
        <taxon>Stramenopiles</taxon>
        <taxon>Ochrophyta</taxon>
        <taxon>Dictyochophyceae</taxon>
        <taxon>Dictyochales</taxon>
        <taxon>Dictyochaceae</taxon>
        <taxon>Octactis</taxon>
    </lineage>
</organism>
<feature type="transmembrane region" description="Helical" evidence="2">
    <location>
        <begin position="338"/>
        <end position="364"/>
    </location>
</feature>
<feature type="region of interest" description="Disordered" evidence="1">
    <location>
        <begin position="76"/>
        <end position="98"/>
    </location>
</feature>
<dbReference type="Pfam" id="PF14257">
    <property type="entry name" value="DUF4349"/>
    <property type="match status" value="1"/>
</dbReference>
<dbReference type="EMBL" id="HBGS01062417">
    <property type="protein sequence ID" value="CAD9494283.1"/>
    <property type="molecule type" value="Transcribed_RNA"/>
</dbReference>
<keyword evidence="2" id="KW-0812">Transmembrane</keyword>
<dbReference type="PROSITE" id="PS51257">
    <property type="entry name" value="PROKAR_LIPOPROTEIN"/>
    <property type="match status" value="1"/>
</dbReference>